<protein>
    <submittedName>
        <fullName evidence="3">ROK family transcriptional regulator</fullName>
    </submittedName>
</protein>
<dbReference type="Proteomes" id="UP000297496">
    <property type="component" value="Unassembled WGS sequence"/>
</dbReference>
<name>A0A4Z1CGU1_9ACTN</name>
<evidence type="ECO:0000313" key="3">
    <source>
        <dbReference type="EMBL" id="TGN64647.1"/>
    </source>
</evidence>
<dbReference type="SUPFAM" id="SSF53067">
    <property type="entry name" value="Actin-like ATPase domain"/>
    <property type="match status" value="1"/>
</dbReference>
<dbReference type="InterPro" id="IPR000600">
    <property type="entry name" value="ROK"/>
</dbReference>
<organism evidence="3 4">
    <name type="scientific">Nocardioides eburneiflavus</name>
    <dbReference type="NCBI Taxonomy" id="2518372"/>
    <lineage>
        <taxon>Bacteria</taxon>
        <taxon>Bacillati</taxon>
        <taxon>Actinomycetota</taxon>
        <taxon>Actinomycetes</taxon>
        <taxon>Propionibacteriales</taxon>
        <taxon>Nocardioidaceae</taxon>
        <taxon>Nocardioides</taxon>
    </lineage>
</organism>
<dbReference type="PANTHER" id="PTHR18964:SF173">
    <property type="entry name" value="GLUCOKINASE"/>
    <property type="match status" value="1"/>
</dbReference>
<reference evidence="3 4" key="1">
    <citation type="submission" date="2019-04" db="EMBL/GenBank/DDBJ databases">
        <title>Three New Species of Nocardioides, Nocardioides euryhalodurans sp. nov., Nocardioides seonyuensis sp. nov. and Nocardioides eburneoflavus sp. nov. Isolated from Soil.</title>
        <authorList>
            <person name="Roh S.G."/>
            <person name="Lee C."/>
            <person name="Kim M.-K."/>
            <person name="Kim S.B."/>
        </authorList>
    </citation>
    <scope>NUCLEOTIDE SEQUENCE [LARGE SCALE GENOMIC DNA]</scope>
    <source>
        <strain evidence="3 4">MMS17-SY213</strain>
    </source>
</reference>
<evidence type="ECO:0000256" key="1">
    <source>
        <dbReference type="ARBA" id="ARBA00006479"/>
    </source>
</evidence>
<dbReference type="Pfam" id="PF09339">
    <property type="entry name" value="HTH_IclR"/>
    <property type="match status" value="1"/>
</dbReference>
<dbReference type="EMBL" id="SRRO01000001">
    <property type="protein sequence ID" value="TGN64647.1"/>
    <property type="molecule type" value="Genomic_DNA"/>
</dbReference>
<comment type="similarity">
    <text evidence="1">Belongs to the ROK (NagC/XylR) family.</text>
</comment>
<accession>A0A4Z1CGU1</accession>
<dbReference type="Pfam" id="PF00480">
    <property type="entry name" value="ROK"/>
    <property type="match status" value="1"/>
</dbReference>
<evidence type="ECO:0000313" key="4">
    <source>
        <dbReference type="Proteomes" id="UP000297496"/>
    </source>
</evidence>
<evidence type="ECO:0000259" key="2">
    <source>
        <dbReference type="Pfam" id="PF09339"/>
    </source>
</evidence>
<comment type="caution">
    <text evidence="3">The sequence shown here is derived from an EMBL/GenBank/DDBJ whole genome shotgun (WGS) entry which is preliminary data.</text>
</comment>
<gene>
    <name evidence="3" type="ORF">EXE59_12240</name>
</gene>
<dbReference type="CDD" id="cd00090">
    <property type="entry name" value="HTH_ARSR"/>
    <property type="match status" value="1"/>
</dbReference>
<dbReference type="SUPFAM" id="SSF46785">
    <property type="entry name" value="Winged helix' DNA-binding domain"/>
    <property type="match status" value="1"/>
</dbReference>
<dbReference type="Gene3D" id="1.10.10.10">
    <property type="entry name" value="Winged helix-like DNA-binding domain superfamily/Winged helix DNA-binding domain"/>
    <property type="match status" value="1"/>
</dbReference>
<dbReference type="InterPro" id="IPR043129">
    <property type="entry name" value="ATPase_NBD"/>
</dbReference>
<proteinExistence type="inferred from homology"/>
<dbReference type="Gene3D" id="3.30.420.40">
    <property type="match status" value="2"/>
</dbReference>
<dbReference type="InterPro" id="IPR011991">
    <property type="entry name" value="ArsR-like_HTH"/>
</dbReference>
<dbReference type="InterPro" id="IPR036388">
    <property type="entry name" value="WH-like_DNA-bd_sf"/>
</dbReference>
<dbReference type="InterPro" id="IPR036390">
    <property type="entry name" value="WH_DNA-bd_sf"/>
</dbReference>
<dbReference type="PROSITE" id="PS01125">
    <property type="entry name" value="ROK"/>
    <property type="match status" value="1"/>
</dbReference>
<dbReference type="OrthoDB" id="3189808at2"/>
<dbReference type="GO" id="GO:0006355">
    <property type="term" value="P:regulation of DNA-templated transcription"/>
    <property type="evidence" value="ECO:0007669"/>
    <property type="project" value="InterPro"/>
</dbReference>
<keyword evidence="4" id="KW-1185">Reference proteome</keyword>
<feature type="domain" description="HTH iclR-type" evidence="2">
    <location>
        <begin position="8"/>
        <end position="51"/>
    </location>
</feature>
<dbReference type="PANTHER" id="PTHR18964">
    <property type="entry name" value="ROK (REPRESSOR, ORF, KINASE) FAMILY"/>
    <property type="match status" value="1"/>
</dbReference>
<dbReference type="GO" id="GO:0003677">
    <property type="term" value="F:DNA binding"/>
    <property type="evidence" value="ECO:0007669"/>
    <property type="project" value="InterPro"/>
</dbReference>
<dbReference type="InterPro" id="IPR005471">
    <property type="entry name" value="Tscrpt_reg_IclR_N"/>
</dbReference>
<dbReference type="AlphaFoldDB" id="A0A4Z1CGU1"/>
<dbReference type="InterPro" id="IPR049874">
    <property type="entry name" value="ROK_cs"/>
</dbReference>
<sequence length="406" mass="41440">MCLTPPVRTGELFDLLRDGRPWTRAQLAEATGLARSTITARIDTLMRLGLVAPFGGARSTGGRPPALFALNPTAKLVVGVDIGATHATAALTDLNGSILGETDARIAVADGPEAVLSWVVDSVRDLVAASERPIEDLAAIGIGLPGPVEHSTGRPINPPIMPGWDRFDVPAYLQEQYPVPVLVDNDVNIMALGERRGHLRDVDDLVLIKVATGIGAGIVSGGVLQRGAQGTAGDLGHVRVPGADDILCRCGNTGCLEAVAAGPALAAAVRAQGESAETGGDVVELVRAGSQPAMAVVRQAGRDIGEVVATMVNLINPSVVVIGGQVAGAGEHLLAGIRESVYQRSLPLATEHLRIVTSRAGGEAAVLGASALAIEHVLSPEVVEAASEALAAADAAAEAAASQRSL</sequence>